<dbReference type="InterPro" id="IPR036056">
    <property type="entry name" value="Fibrinogen-like_C"/>
</dbReference>
<dbReference type="PROSITE" id="PS51406">
    <property type="entry name" value="FIBRINOGEN_C_2"/>
    <property type="match status" value="1"/>
</dbReference>
<dbReference type="AlphaFoldDB" id="A0AAW6QYT7"/>
<dbReference type="Gene3D" id="3.90.215.10">
    <property type="entry name" value="Gamma Fibrinogen, chain A, domain 1"/>
    <property type="match status" value="1"/>
</dbReference>
<keyword evidence="1" id="KW-0479">Metal-binding</keyword>
<evidence type="ECO:0000256" key="4">
    <source>
        <dbReference type="ARBA" id="ARBA00023157"/>
    </source>
</evidence>
<reference evidence="7" key="2">
    <citation type="submission" date="2019-04" db="EMBL/GenBank/DDBJ databases">
        <authorList>
            <person name="Zou H."/>
        </authorList>
    </citation>
    <scope>NUCLEOTIDE SEQUENCE</scope>
    <source>
        <strain evidence="7">2015oxa</strain>
    </source>
</reference>
<name>A0AAW6QYT7_9GAMM</name>
<protein>
    <recommendedName>
        <fullName evidence="6">Fibrinogen C-terminal domain-containing protein</fullName>
    </recommendedName>
</protein>
<keyword evidence="4" id="KW-1015">Disulfide bond</keyword>
<evidence type="ECO:0000256" key="5">
    <source>
        <dbReference type="SAM" id="SignalP"/>
    </source>
</evidence>
<dbReference type="RefSeq" id="WP_279255442.1">
    <property type="nucleotide sequence ID" value="NZ_SUNE01000010.1"/>
</dbReference>
<accession>A0AAW6QYT7</accession>
<organism evidence="7">
    <name type="scientific">Shewanella xiamenensis</name>
    <dbReference type="NCBI Taxonomy" id="332186"/>
    <lineage>
        <taxon>Bacteria</taxon>
        <taxon>Pseudomonadati</taxon>
        <taxon>Pseudomonadota</taxon>
        <taxon>Gammaproteobacteria</taxon>
        <taxon>Alteromonadales</taxon>
        <taxon>Shewanellaceae</taxon>
        <taxon>Shewanella</taxon>
    </lineage>
</organism>
<dbReference type="EMBL" id="SUNE01000010">
    <property type="protein sequence ID" value="MDG5901124.1"/>
    <property type="molecule type" value="Genomic_DNA"/>
</dbReference>
<dbReference type="InterPro" id="IPR014716">
    <property type="entry name" value="Fibrinogen_a/b/g_C_1"/>
</dbReference>
<evidence type="ECO:0000256" key="2">
    <source>
        <dbReference type="ARBA" id="ARBA00022734"/>
    </source>
</evidence>
<dbReference type="InterPro" id="IPR002181">
    <property type="entry name" value="Fibrinogen_a/b/g_C_dom"/>
</dbReference>
<feature type="signal peptide" evidence="5">
    <location>
        <begin position="1"/>
        <end position="17"/>
    </location>
</feature>
<dbReference type="NCBIfam" id="NF040941">
    <property type="entry name" value="GGGWT_bact"/>
    <property type="match status" value="1"/>
</dbReference>
<keyword evidence="3" id="KW-0106">Calcium</keyword>
<dbReference type="GO" id="GO:0005615">
    <property type="term" value="C:extracellular space"/>
    <property type="evidence" value="ECO:0007669"/>
    <property type="project" value="TreeGrafter"/>
</dbReference>
<evidence type="ECO:0000256" key="3">
    <source>
        <dbReference type="ARBA" id="ARBA00022837"/>
    </source>
</evidence>
<dbReference type="Pfam" id="PF00147">
    <property type="entry name" value="Fibrinogen_C"/>
    <property type="match status" value="1"/>
</dbReference>
<keyword evidence="2" id="KW-0430">Lectin</keyword>
<dbReference type="PANTHER" id="PTHR16146">
    <property type="entry name" value="INTELECTIN"/>
    <property type="match status" value="1"/>
</dbReference>
<evidence type="ECO:0000259" key="6">
    <source>
        <dbReference type="PROSITE" id="PS51406"/>
    </source>
</evidence>
<proteinExistence type="predicted"/>
<dbReference type="GO" id="GO:0046872">
    <property type="term" value="F:metal ion binding"/>
    <property type="evidence" value="ECO:0007669"/>
    <property type="project" value="UniProtKB-KW"/>
</dbReference>
<evidence type="ECO:0000313" key="7">
    <source>
        <dbReference type="EMBL" id="MDG5901124.1"/>
    </source>
</evidence>
<feature type="domain" description="Fibrinogen C-terminal" evidence="6">
    <location>
        <begin position="116"/>
        <end position="177"/>
    </location>
</feature>
<comment type="caution">
    <text evidence="7">The sequence shown here is derived from an EMBL/GenBank/DDBJ whole genome shotgun (WGS) entry which is preliminary data.</text>
</comment>
<keyword evidence="5" id="KW-0732">Signal</keyword>
<dbReference type="GO" id="GO:0070492">
    <property type="term" value="F:oligosaccharide binding"/>
    <property type="evidence" value="ECO:0007669"/>
    <property type="project" value="TreeGrafter"/>
</dbReference>
<reference evidence="7" key="1">
    <citation type="journal article" date="2019" name="Int J Environ Res Public Health">
        <title>Characterization of Chromosome-Mediated BlaOXA-894 in Shewanella xiamenensis Isolated from Pig Wastewater.</title>
        <authorList>
            <person name="Zou H."/>
            <person name="Zhou Z."/>
            <person name="Xia H."/>
            <person name="Zhao Q."/>
            <person name="Li X."/>
        </authorList>
    </citation>
    <scope>NUCLEOTIDE SEQUENCE</scope>
    <source>
        <strain evidence="7">2015oxa</strain>
    </source>
</reference>
<evidence type="ECO:0000256" key="1">
    <source>
        <dbReference type="ARBA" id="ARBA00022723"/>
    </source>
</evidence>
<dbReference type="PANTHER" id="PTHR16146:SF46">
    <property type="entry name" value="INTELECTIN-1A-RELATED"/>
    <property type="match status" value="1"/>
</dbReference>
<feature type="chain" id="PRO_5043554860" description="Fibrinogen C-terminal domain-containing protein" evidence="5">
    <location>
        <begin position="18"/>
        <end position="315"/>
    </location>
</feature>
<dbReference type="SUPFAM" id="SSF56496">
    <property type="entry name" value="Fibrinogen C-terminal domain-like"/>
    <property type="match status" value="1"/>
</dbReference>
<sequence>MKLKSLITIFCFLSASASGVEVESWNITQDAFIDGKVDSSAESVAIRIKHINNIFNYQGDFIISGEFYNENVIKFVMSKPENSEVINYLGSKVGGSYSGTWHSSLGSRGDWLVSIDSDDTLIRNCNDILIQNPDSSDGYYTIDPDTSDTGVEAFEVYCDMTTSGGGWTLFASHKDGSSTNGFTTPVIPSHVGVLSDEQWKALRDTMRTGILVKDDKSKIALVSKEKMDPTNPLNIATPWSIDSLKIKNQTMDIWVSKNPSNNRHSLIRFAGSAYPYYSYAGAALYNEGVVKFDIWPYSSDTGAYNEHNSLDLYLK</sequence>
<gene>
    <name evidence="7" type="ORF">E2650_14720</name>
</gene>
<dbReference type="Proteomes" id="UP001152518">
    <property type="component" value="Unassembled WGS sequence"/>
</dbReference>